<reference evidence="3" key="1">
    <citation type="journal article" date="2019" name="Sci. Rep.">
        <title>Draft genome of Tanacetum cinerariifolium, the natural source of mosquito coil.</title>
        <authorList>
            <person name="Yamashiro T."/>
            <person name="Shiraishi A."/>
            <person name="Satake H."/>
            <person name="Nakayama K."/>
        </authorList>
    </citation>
    <scope>NUCLEOTIDE SEQUENCE</scope>
</reference>
<feature type="compositionally biased region" description="Low complexity" evidence="1">
    <location>
        <begin position="126"/>
        <end position="148"/>
    </location>
</feature>
<dbReference type="Gene3D" id="3.30.70.270">
    <property type="match status" value="1"/>
</dbReference>
<gene>
    <name evidence="3" type="ORF">Tci_533377</name>
</gene>
<accession>A0A699IJG6</accession>
<protein>
    <recommendedName>
        <fullName evidence="2">Reverse transcriptase domain-containing protein</fullName>
    </recommendedName>
</protein>
<proteinExistence type="predicted"/>
<evidence type="ECO:0000256" key="1">
    <source>
        <dbReference type="SAM" id="MobiDB-lite"/>
    </source>
</evidence>
<dbReference type="InterPro" id="IPR053134">
    <property type="entry name" value="RNA-dir_DNA_polymerase"/>
</dbReference>
<organism evidence="3">
    <name type="scientific">Tanacetum cinerariifolium</name>
    <name type="common">Dalmatian daisy</name>
    <name type="synonym">Chrysanthemum cinerariifolium</name>
    <dbReference type="NCBI Taxonomy" id="118510"/>
    <lineage>
        <taxon>Eukaryota</taxon>
        <taxon>Viridiplantae</taxon>
        <taxon>Streptophyta</taxon>
        <taxon>Embryophyta</taxon>
        <taxon>Tracheophyta</taxon>
        <taxon>Spermatophyta</taxon>
        <taxon>Magnoliopsida</taxon>
        <taxon>eudicotyledons</taxon>
        <taxon>Gunneridae</taxon>
        <taxon>Pentapetalae</taxon>
        <taxon>asterids</taxon>
        <taxon>campanulids</taxon>
        <taxon>Asterales</taxon>
        <taxon>Asteraceae</taxon>
        <taxon>Asteroideae</taxon>
        <taxon>Anthemideae</taxon>
        <taxon>Anthemidinae</taxon>
        <taxon>Tanacetum</taxon>
    </lineage>
</organism>
<dbReference type="CDD" id="cd01647">
    <property type="entry name" value="RT_LTR"/>
    <property type="match status" value="1"/>
</dbReference>
<feature type="domain" description="Reverse transcriptase" evidence="2">
    <location>
        <begin position="386"/>
        <end position="477"/>
    </location>
</feature>
<evidence type="ECO:0000313" key="3">
    <source>
        <dbReference type="EMBL" id="GEZ61404.1"/>
    </source>
</evidence>
<dbReference type="PANTHER" id="PTHR24559:SF427">
    <property type="entry name" value="RNA-DIRECTED DNA POLYMERASE"/>
    <property type="match status" value="1"/>
</dbReference>
<evidence type="ECO:0000259" key="2">
    <source>
        <dbReference type="Pfam" id="PF00078"/>
    </source>
</evidence>
<dbReference type="AlphaFoldDB" id="A0A699IJG6"/>
<dbReference type="PANTHER" id="PTHR24559">
    <property type="entry name" value="TRANSPOSON TY3-I GAG-POL POLYPROTEIN"/>
    <property type="match status" value="1"/>
</dbReference>
<dbReference type="EMBL" id="BKCJ010300701">
    <property type="protein sequence ID" value="GEZ61404.1"/>
    <property type="molecule type" value="Genomic_DNA"/>
</dbReference>
<feature type="region of interest" description="Disordered" evidence="1">
    <location>
        <begin position="126"/>
        <end position="164"/>
    </location>
</feature>
<dbReference type="InterPro" id="IPR043128">
    <property type="entry name" value="Rev_trsase/Diguanyl_cyclase"/>
</dbReference>
<dbReference type="InterPro" id="IPR000477">
    <property type="entry name" value="RT_dom"/>
</dbReference>
<feature type="region of interest" description="Disordered" evidence="1">
    <location>
        <begin position="217"/>
        <end position="237"/>
    </location>
</feature>
<dbReference type="Pfam" id="PF00078">
    <property type="entry name" value="RVT_1"/>
    <property type="match status" value="1"/>
</dbReference>
<dbReference type="SUPFAM" id="SSF56672">
    <property type="entry name" value="DNA/RNA polymerases"/>
    <property type="match status" value="1"/>
</dbReference>
<name>A0A699IJG6_TANCI</name>
<dbReference type="InterPro" id="IPR043502">
    <property type="entry name" value="DNA/RNA_pol_sf"/>
</dbReference>
<comment type="caution">
    <text evidence="3">The sequence shown here is derived from an EMBL/GenBank/DDBJ whole genome shotgun (WGS) entry which is preliminary data.</text>
</comment>
<sequence>MANTSRGGTPDLEDTIYDIVHYMSEVRINRITEIETTQRQLEAGQLVASEERASLVDRIGSLRLEYQKEEFHQVPRDRDVTRRRFRRTMTITRSGMTLEAIKELVNRHVEEAFAAHEATRAANALEAENQSQNESNGDNENGGNRNGENGNGGNGNSNENVRGDRPVARECTNQDFMKCQPLNFKGMKGVVGFRSLMDQKLKGYAVKNAKNKRRLEVSKRDNHVHQPPFKRPNVGGRGKAYVLGRGDANPDSNVIKDVRYAVKLADERISETNTVLRGYTLGDEGGKGEKSKLSVISCTKTQKYIKRGCLIFRAQVTKKETVDKSEEKRIEDVPTIRDFLKVFLEDFPRLPPTRQVEFQINLVPGAAPVACTPYRLAPSKLVREEYVLNTTFWTRYGHYDFQVMPFGLTNAPAVFMDLMNRVCKPYLDKFMIIFINDILIYSKSEQEHAEHLKLILELLKKEEFEGIDVDPAKIVLTLDI</sequence>
<dbReference type="Gene3D" id="3.10.10.10">
    <property type="entry name" value="HIV Type 1 Reverse Transcriptase, subunit A, domain 1"/>
    <property type="match status" value="1"/>
</dbReference>